<protein>
    <recommendedName>
        <fullName evidence="3">YfiR family protein</fullName>
    </recommendedName>
</protein>
<accession>A0ABU2CC06</accession>
<sequence length="159" mass="17417">MPTVGAAVEESELKAAIVYNLLLFVDWPAERAPSPTNALVLCLRSGSELQAPLEKLALRPVREARIELRQLSPQSDVRPCHVLYCDGPEGERAALYRRIAGPSAPVVIADESNFASELTAIQLRRKESKFALEISMAAVRHAGVQVSSKLLRMAKVTQE</sequence>
<evidence type="ECO:0008006" key="3">
    <source>
        <dbReference type="Google" id="ProtNLM"/>
    </source>
</evidence>
<organism evidence="1 2">
    <name type="scientific">Rhodoferax ferrireducens</name>
    <dbReference type="NCBI Taxonomy" id="192843"/>
    <lineage>
        <taxon>Bacteria</taxon>
        <taxon>Pseudomonadati</taxon>
        <taxon>Pseudomonadota</taxon>
        <taxon>Betaproteobacteria</taxon>
        <taxon>Burkholderiales</taxon>
        <taxon>Comamonadaceae</taxon>
        <taxon>Rhodoferax</taxon>
    </lineage>
</organism>
<proteinExistence type="predicted"/>
<dbReference type="EMBL" id="JAVDXT010000003">
    <property type="protein sequence ID" value="MDR7378864.1"/>
    <property type="molecule type" value="Genomic_DNA"/>
</dbReference>
<evidence type="ECO:0000313" key="2">
    <source>
        <dbReference type="Proteomes" id="UP001180487"/>
    </source>
</evidence>
<keyword evidence="2" id="KW-1185">Reference proteome</keyword>
<dbReference type="InterPro" id="IPR025293">
    <property type="entry name" value="YfiR/HmsC-like"/>
</dbReference>
<reference evidence="1 2" key="1">
    <citation type="submission" date="2023-07" db="EMBL/GenBank/DDBJ databases">
        <title>Sorghum-associated microbial communities from plants grown in Nebraska, USA.</title>
        <authorList>
            <person name="Schachtman D."/>
        </authorList>
    </citation>
    <scope>NUCLEOTIDE SEQUENCE [LARGE SCALE GENOMIC DNA]</scope>
    <source>
        <strain evidence="1 2">BE313</strain>
    </source>
</reference>
<dbReference type="Proteomes" id="UP001180487">
    <property type="component" value="Unassembled WGS sequence"/>
</dbReference>
<comment type="caution">
    <text evidence="1">The sequence shown here is derived from an EMBL/GenBank/DDBJ whole genome shotgun (WGS) entry which is preliminary data.</text>
</comment>
<gene>
    <name evidence="1" type="ORF">J2X19_003558</name>
</gene>
<evidence type="ECO:0000313" key="1">
    <source>
        <dbReference type="EMBL" id="MDR7378864.1"/>
    </source>
</evidence>
<name>A0ABU2CC06_9BURK</name>
<dbReference type="Pfam" id="PF13689">
    <property type="entry name" value="DUF4154"/>
    <property type="match status" value="1"/>
</dbReference>